<keyword evidence="12" id="KW-0902">Two-component regulatory system</keyword>
<dbReference type="Gene3D" id="3.30.450.20">
    <property type="entry name" value="PAS domain"/>
    <property type="match status" value="1"/>
</dbReference>
<organism evidence="18">
    <name type="scientific">Desulfofervidus auxilii</name>
    <dbReference type="NCBI Taxonomy" id="1621989"/>
    <lineage>
        <taxon>Bacteria</taxon>
        <taxon>Pseudomonadati</taxon>
        <taxon>Thermodesulfobacteriota</taxon>
        <taxon>Candidatus Desulfofervidia</taxon>
        <taxon>Candidatus Desulfofervidales</taxon>
        <taxon>Candidatus Desulfofervidaceae</taxon>
        <taxon>Candidatus Desulfofervidus</taxon>
    </lineage>
</organism>
<evidence type="ECO:0000259" key="14">
    <source>
        <dbReference type="PROSITE" id="PS50109"/>
    </source>
</evidence>
<evidence type="ECO:0000256" key="8">
    <source>
        <dbReference type="ARBA" id="ARBA00022741"/>
    </source>
</evidence>
<comment type="subcellular location">
    <subcellularLocation>
        <location evidence="2">Cell membrane</location>
        <topology evidence="2">Multi-pass membrane protein</topology>
    </subcellularLocation>
</comment>
<dbReference type="SUPFAM" id="SSF55874">
    <property type="entry name" value="ATPase domain of HSP90 chaperone/DNA topoisomerase II/histidine kinase"/>
    <property type="match status" value="1"/>
</dbReference>
<dbReference type="SMART" id="SM00388">
    <property type="entry name" value="HisKA"/>
    <property type="match status" value="1"/>
</dbReference>
<dbReference type="PANTHER" id="PTHR43065:SF10">
    <property type="entry name" value="PEROXIDE STRESS-ACTIVATED HISTIDINE KINASE MAK3"/>
    <property type="match status" value="1"/>
</dbReference>
<keyword evidence="7 13" id="KW-0812">Transmembrane</keyword>
<dbReference type="InterPro" id="IPR003594">
    <property type="entry name" value="HATPase_dom"/>
</dbReference>
<dbReference type="SUPFAM" id="SSF103190">
    <property type="entry name" value="Sensory domain-like"/>
    <property type="match status" value="1"/>
</dbReference>
<dbReference type="Pfam" id="PF02518">
    <property type="entry name" value="HATPase_c"/>
    <property type="match status" value="1"/>
</dbReference>
<sequence length="614" mass="69714">MDSLFYSLRTKLITSVGLVLILILASFSHRDMKTHERFFLEEARKKALDITDTVMKSIEYPMLDGEMEYVQAILERVNALKDLRVISLCNSDGVIRYSGNPERIGKITSSKRALEALRTHTLTKGLEKRFGEKIYRYTVPILNEKACYKCHGSEKRILGALTMAFVWTPVEKKLNKHRNELIINFFISVILLIGLITALLHYMVIIPVRRLTTAAKAIAAGNLEKQIPASKSKDEIGELTSSFREMQTSLIKLTSDLKTSRDKLRRMYDFQKNLIENSIDAIVGTDEEENIVIFNEKAELMFGYSAEEVIGKMKMNELYPPGIAKKVERDLYQRKFGGIGKLANYETVVQNKKGEQIAVWLSAAVLYEESGQKIGTVAVFRDLTERKELERKILHSERLATIGRGVSYICHEIKNPLIIIGGFTLQVLRSIKDEKNKQKLQIVIDEIQRLNQFLMDIRDFTKIAKPHLSLCSINDIIKEVFSLIEPSLKDKEIRFIHSLDPHIPETLLDPRQIKQVLINILKNSIEAMPDKGELSVTTKLKDDNIEIIIKDTGKGIPPEDLEKIFDPFYTTKPKGSGLGLGISKEIIENHGGTLKLESELGKGTTCIIDLPIER</sequence>
<feature type="transmembrane region" description="Helical" evidence="13">
    <location>
        <begin position="12"/>
        <end position="29"/>
    </location>
</feature>
<dbReference type="SUPFAM" id="SSF47384">
    <property type="entry name" value="Homodimeric domain of signal transducing histidine kinase"/>
    <property type="match status" value="1"/>
</dbReference>
<accession>A0A7C1W4Z3</accession>
<dbReference type="InterPro" id="IPR036097">
    <property type="entry name" value="HisK_dim/P_sf"/>
</dbReference>
<feature type="domain" description="Histidine kinase" evidence="14">
    <location>
        <begin position="408"/>
        <end position="614"/>
    </location>
</feature>
<dbReference type="SMART" id="SM00091">
    <property type="entry name" value="PAS"/>
    <property type="match status" value="1"/>
</dbReference>
<evidence type="ECO:0000256" key="2">
    <source>
        <dbReference type="ARBA" id="ARBA00004651"/>
    </source>
</evidence>
<evidence type="ECO:0000256" key="4">
    <source>
        <dbReference type="ARBA" id="ARBA00022475"/>
    </source>
</evidence>
<dbReference type="PANTHER" id="PTHR43065">
    <property type="entry name" value="SENSOR HISTIDINE KINASE"/>
    <property type="match status" value="1"/>
</dbReference>
<feature type="domain" description="PAS" evidence="15">
    <location>
        <begin position="267"/>
        <end position="321"/>
    </location>
</feature>
<dbReference type="InterPro" id="IPR004358">
    <property type="entry name" value="Sig_transdc_His_kin-like_C"/>
</dbReference>
<dbReference type="InterPro" id="IPR000700">
    <property type="entry name" value="PAS-assoc_C"/>
</dbReference>
<dbReference type="EC" id="2.7.13.3" evidence="3"/>
<dbReference type="EMBL" id="DRIH01000279">
    <property type="protein sequence ID" value="HEC68660.1"/>
    <property type="molecule type" value="Genomic_DNA"/>
</dbReference>
<dbReference type="PROSITE" id="PS50885">
    <property type="entry name" value="HAMP"/>
    <property type="match status" value="1"/>
</dbReference>
<keyword evidence="6" id="KW-0808">Transferase</keyword>
<name>A0A7C1W4Z3_DESA2</name>
<evidence type="ECO:0000256" key="7">
    <source>
        <dbReference type="ARBA" id="ARBA00022692"/>
    </source>
</evidence>
<gene>
    <name evidence="18" type="ORF">ENI35_07650</name>
</gene>
<evidence type="ECO:0000259" key="16">
    <source>
        <dbReference type="PROSITE" id="PS50113"/>
    </source>
</evidence>
<dbReference type="InterPro" id="IPR029151">
    <property type="entry name" value="Sensor-like_sf"/>
</dbReference>
<evidence type="ECO:0000256" key="5">
    <source>
        <dbReference type="ARBA" id="ARBA00022553"/>
    </source>
</evidence>
<dbReference type="GO" id="GO:0006355">
    <property type="term" value="P:regulation of DNA-templated transcription"/>
    <property type="evidence" value="ECO:0007669"/>
    <property type="project" value="InterPro"/>
</dbReference>
<dbReference type="PROSITE" id="PS50109">
    <property type="entry name" value="HIS_KIN"/>
    <property type="match status" value="1"/>
</dbReference>
<evidence type="ECO:0000256" key="6">
    <source>
        <dbReference type="ARBA" id="ARBA00022679"/>
    </source>
</evidence>
<dbReference type="GO" id="GO:0005524">
    <property type="term" value="F:ATP binding"/>
    <property type="evidence" value="ECO:0007669"/>
    <property type="project" value="UniProtKB-KW"/>
</dbReference>
<dbReference type="Gene3D" id="3.30.565.10">
    <property type="entry name" value="Histidine kinase-like ATPase, C-terminal domain"/>
    <property type="match status" value="1"/>
</dbReference>
<keyword evidence="10" id="KW-0067">ATP-binding</keyword>
<dbReference type="SUPFAM" id="SSF158472">
    <property type="entry name" value="HAMP domain-like"/>
    <property type="match status" value="1"/>
</dbReference>
<dbReference type="SUPFAM" id="SSF55785">
    <property type="entry name" value="PYP-like sensor domain (PAS domain)"/>
    <property type="match status" value="1"/>
</dbReference>
<feature type="transmembrane region" description="Helical" evidence="13">
    <location>
        <begin position="181"/>
        <end position="204"/>
    </location>
</feature>
<dbReference type="Pfam" id="PF13426">
    <property type="entry name" value="PAS_9"/>
    <property type="match status" value="1"/>
</dbReference>
<dbReference type="InterPro" id="IPR048904">
    <property type="entry name" value="Mcp40H-20-like_sensor"/>
</dbReference>
<dbReference type="Pfam" id="PF00512">
    <property type="entry name" value="HisKA"/>
    <property type="match status" value="1"/>
</dbReference>
<dbReference type="CDD" id="cd00130">
    <property type="entry name" value="PAS"/>
    <property type="match status" value="1"/>
</dbReference>
<feature type="domain" description="PAC" evidence="16">
    <location>
        <begin position="343"/>
        <end position="395"/>
    </location>
</feature>
<dbReference type="Gene3D" id="1.10.287.130">
    <property type="match status" value="1"/>
</dbReference>
<dbReference type="Pfam" id="PF00672">
    <property type="entry name" value="HAMP"/>
    <property type="match status" value="1"/>
</dbReference>
<keyword evidence="4" id="KW-1003">Cell membrane</keyword>
<keyword evidence="13" id="KW-0472">Membrane</keyword>
<dbReference type="FunFam" id="3.30.565.10:FF:000006">
    <property type="entry name" value="Sensor histidine kinase WalK"/>
    <property type="match status" value="1"/>
</dbReference>
<evidence type="ECO:0000259" key="17">
    <source>
        <dbReference type="PROSITE" id="PS50885"/>
    </source>
</evidence>
<evidence type="ECO:0000256" key="3">
    <source>
        <dbReference type="ARBA" id="ARBA00012438"/>
    </source>
</evidence>
<comment type="catalytic activity">
    <reaction evidence="1">
        <text>ATP + protein L-histidine = ADP + protein N-phospho-L-histidine.</text>
        <dbReference type="EC" id="2.7.13.3"/>
    </reaction>
</comment>
<keyword evidence="9" id="KW-0418">Kinase</keyword>
<evidence type="ECO:0000259" key="15">
    <source>
        <dbReference type="PROSITE" id="PS50112"/>
    </source>
</evidence>
<dbReference type="GO" id="GO:0000155">
    <property type="term" value="F:phosphorelay sensor kinase activity"/>
    <property type="evidence" value="ECO:0007669"/>
    <property type="project" value="InterPro"/>
</dbReference>
<dbReference type="SMART" id="SM00304">
    <property type="entry name" value="HAMP"/>
    <property type="match status" value="1"/>
</dbReference>
<protein>
    <recommendedName>
        <fullName evidence="3">histidine kinase</fullName>
        <ecNumber evidence="3">2.7.13.3</ecNumber>
    </recommendedName>
</protein>
<dbReference type="Proteomes" id="UP000885738">
    <property type="component" value="Unassembled WGS sequence"/>
</dbReference>
<evidence type="ECO:0000313" key="18">
    <source>
        <dbReference type="EMBL" id="HEC68660.1"/>
    </source>
</evidence>
<reference evidence="18" key="1">
    <citation type="journal article" date="2020" name="mSystems">
        <title>Genome- and Community-Level Interaction Insights into Carbon Utilization and Element Cycling Functions of Hydrothermarchaeota in Hydrothermal Sediment.</title>
        <authorList>
            <person name="Zhou Z."/>
            <person name="Liu Y."/>
            <person name="Xu W."/>
            <person name="Pan J."/>
            <person name="Luo Z.H."/>
            <person name="Li M."/>
        </authorList>
    </citation>
    <scope>NUCLEOTIDE SEQUENCE [LARGE SCALE GENOMIC DNA]</scope>
    <source>
        <strain evidence="18">HyVt-389</strain>
    </source>
</reference>
<dbReference type="InterPro" id="IPR001610">
    <property type="entry name" value="PAC"/>
</dbReference>
<dbReference type="InterPro" id="IPR036890">
    <property type="entry name" value="HATPase_C_sf"/>
</dbReference>
<dbReference type="SMART" id="SM00387">
    <property type="entry name" value="HATPase_c"/>
    <property type="match status" value="1"/>
</dbReference>
<dbReference type="Pfam" id="PF21563">
    <property type="entry name" value="Mcp40H-20_sensor"/>
    <property type="match status" value="1"/>
</dbReference>
<dbReference type="PRINTS" id="PR00344">
    <property type="entry name" value="BCTRLSENSOR"/>
</dbReference>
<keyword evidence="5" id="KW-0597">Phosphoprotein</keyword>
<dbReference type="InterPro" id="IPR005467">
    <property type="entry name" value="His_kinase_dom"/>
</dbReference>
<dbReference type="CDD" id="cd00082">
    <property type="entry name" value="HisKA"/>
    <property type="match status" value="1"/>
</dbReference>
<dbReference type="InterPro" id="IPR035965">
    <property type="entry name" value="PAS-like_dom_sf"/>
</dbReference>
<proteinExistence type="predicted"/>
<dbReference type="GO" id="GO:0005886">
    <property type="term" value="C:plasma membrane"/>
    <property type="evidence" value="ECO:0007669"/>
    <property type="project" value="UniProtKB-SubCell"/>
</dbReference>
<dbReference type="NCBIfam" id="TIGR00229">
    <property type="entry name" value="sensory_box"/>
    <property type="match status" value="1"/>
</dbReference>
<dbReference type="Gene3D" id="6.10.340.10">
    <property type="match status" value="1"/>
</dbReference>
<comment type="caution">
    <text evidence="18">The sequence shown here is derived from an EMBL/GenBank/DDBJ whole genome shotgun (WGS) entry which is preliminary data.</text>
</comment>
<evidence type="ECO:0000256" key="1">
    <source>
        <dbReference type="ARBA" id="ARBA00000085"/>
    </source>
</evidence>
<evidence type="ECO:0000256" key="9">
    <source>
        <dbReference type="ARBA" id="ARBA00022777"/>
    </source>
</evidence>
<evidence type="ECO:0000256" key="12">
    <source>
        <dbReference type="ARBA" id="ARBA00023012"/>
    </source>
</evidence>
<evidence type="ECO:0000256" key="10">
    <source>
        <dbReference type="ARBA" id="ARBA00022840"/>
    </source>
</evidence>
<dbReference type="AlphaFoldDB" id="A0A7C1W4Z3"/>
<dbReference type="PROSITE" id="PS50113">
    <property type="entry name" value="PAC"/>
    <property type="match status" value="1"/>
</dbReference>
<dbReference type="InterPro" id="IPR000014">
    <property type="entry name" value="PAS"/>
</dbReference>
<evidence type="ECO:0000256" key="13">
    <source>
        <dbReference type="SAM" id="Phobius"/>
    </source>
</evidence>
<dbReference type="Gene3D" id="3.30.450.290">
    <property type="match status" value="1"/>
</dbReference>
<keyword evidence="8" id="KW-0547">Nucleotide-binding</keyword>
<feature type="domain" description="HAMP" evidence="17">
    <location>
        <begin position="202"/>
        <end position="255"/>
    </location>
</feature>
<dbReference type="InterPro" id="IPR003660">
    <property type="entry name" value="HAMP_dom"/>
</dbReference>
<dbReference type="InterPro" id="IPR003661">
    <property type="entry name" value="HisK_dim/P_dom"/>
</dbReference>
<dbReference type="SMART" id="SM00086">
    <property type="entry name" value="PAC"/>
    <property type="match status" value="1"/>
</dbReference>
<evidence type="ECO:0000256" key="11">
    <source>
        <dbReference type="ARBA" id="ARBA00022989"/>
    </source>
</evidence>
<keyword evidence="11 13" id="KW-1133">Transmembrane helix</keyword>
<dbReference type="CDD" id="cd06225">
    <property type="entry name" value="HAMP"/>
    <property type="match status" value="1"/>
</dbReference>
<dbReference type="PROSITE" id="PS50112">
    <property type="entry name" value="PAS"/>
    <property type="match status" value="1"/>
</dbReference>